<evidence type="ECO:0000313" key="3">
    <source>
        <dbReference type="EMBL" id="KKF37346.1"/>
    </source>
</evidence>
<dbReference type="Gene3D" id="3.30.750.24">
    <property type="entry name" value="STAS domain"/>
    <property type="match status" value="1"/>
</dbReference>
<dbReference type="InterPro" id="IPR002645">
    <property type="entry name" value="STAS_dom"/>
</dbReference>
<reference evidence="2 5" key="2">
    <citation type="submission" date="2016-01" db="EMBL/GenBank/DDBJ databases">
        <authorList>
            <person name="Oliw E.H."/>
        </authorList>
    </citation>
    <scope>NUCLEOTIDE SEQUENCE [LARGE SCALE GENOMIC DNA]</scope>
    <source>
        <strain evidence="2 5">MDcuke</strain>
    </source>
</reference>
<keyword evidence="4" id="KW-1185">Reference proteome</keyword>
<dbReference type="Proteomes" id="UP000033924">
    <property type="component" value="Unassembled WGS sequence"/>
</dbReference>
<dbReference type="AlphaFoldDB" id="A0A0M2KK09"/>
<dbReference type="EMBL" id="JXNU01000003">
    <property type="protein sequence ID" value="KKF37346.1"/>
    <property type="molecule type" value="Genomic_DNA"/>
</dbReference>
<evidence type="ECO:0000313" key="4">
    <source>
        <dbReference type="Proteomes" id="UP000033924"/>
    </source>
</evidence>
<feature type="domain" description="STAS" evidence="1">
    <location>
        <begin position="1"/>
        <end position="98"/>
    </location>
</feature>
<name>A0A0M2KK09_9GAMM</name>
<organism evidence="3 4">
    <name type="scientific">Erwinia tracheiphila</name>
    <dbReference type="NCBI Taxonomy" id="65700"/>
    <lineage>
        <taxon>Bacteria</taxon>
        <taxon>Pseudomonadati</taxon>
        <taxon>Pseudomonadota</taxon>
        <taxon>Gammaproteobacteria</taxon>
        <taxon>Enterobacterales</taxon>
        <taxon>Erwiniaceae</taxon>
        <taxon>Erwinia</taxon>
    </lineage>
</organism>
<gene>
    <name evidence="2" type="primary">mlaB</name>
    <name evidence="2" type="ORF">AV903_23370</name>
    <name evidence="3" type="ORF">SY86_21140</name>
</gene>
<dbReference type="PROSITE" id="PS50801">
    <property type="entry name" value="STAS"/>
    <property type="match status" value="1"/>
</dbReference>
<dbReference type="InterPro" id="IPR049743">
    <property type="entry name" value="MlaB"/>
</dbReference>
<reference evidence="3 4" key="1">
    <citation type="submission" date="2015-01" db="EMBL/GenBank/DDBJ databases">
        <title>Erwinia tracheiphila.</title>
        <authorList>
            <person name="Shapiro L.R."/>
        </authorList>
    </citation>
    <scope>NUCLEOTIDE SEQUENCE [LARGE SCALE GENOMIC DNA]</scope>
    <source>
        <strain evidence="3 4">BuffGH</strain>
    </source>
</reference>
<dbReference type="PATRIC" id="fig|65700.7.peg.5272"/>
<proteinExistence type="predicted"/>
<sequence>MSEQLNWHLEGDQLFLSGKLEQQTLIALWQQREIIMTQVSIINVSALERVDTAGLALLVHLRQIALDKGLKLCFTGITEKLRTLILLYNLPQIITSHS</sequence>
<dbReference type="InterPro" id="IPR036513">
    <property type="entry name" value="STAS_dom_sf"/>
</dbReference>
<dbReference type="PANTHER" id="PTHR35849:SF1">
    <property type="entry name" value="INTERMEMBRANE PHOSPHOLIPID TRANSPORT SYSTEM BINDING PROTEIN MLAB"/>
    <property type="match status" value="1"/>
</dbReference>
<dbReference type="InterPro" id="IPR058548">
    <property type="entry name" value="MlaB-like_STAS"/>
</dbReference>
<dbReference type="Proteomes" id="UP000264980">
    <property type="component" value="Chromosome"/>
</dbReference>
<dbReference type="InterPro" id="IPR052746">
    <property type="entry name" value="MlaB_ABC_Transporter"/>
</dbReference>
<evidence type="ECO:0000313" key="5">
    <source>
        <dbReference type="Proteomes" id="UP000264980"/>
    </source>
</evidence>
<evidence type="ECO:0000313" key="2">
    <source>
        <dbReference type="EMBL" id="AXF78284.1"/>
    </source>
</evidence>
<dbReference type="NCBIfam" id="NF033618">
    <property type="entry name" value="mlaB_1"/>
    <property type="match status" value="1"/>
</dbReference>
<dbReference type="CDD" id="cd07043">
    <property type="entry name" value="STAS_anti-anti-sigma_factors"/>
    <property type="match status" value="1"/>
</dbReference>
<protein>
    <submittedName>
        <fullName evidence="3">Anti-sigma B factor antagonist</fullName>
    </submittedName>
    <submittedName>
        <fullName evidence="2">Lipid asymmetry maintenance protein MlaB</fullName>
    </submittedName>
</protein>
<dbReference type="RefSeq" id="WP_016190560.1">
    <property type="nucleotide sequence ID" value="NZ_CP013970.1"/>
</dbReference>
<dbReference type="EMBL" id="CP013970">
    <property type="protein sequence ID" value="AXF78284.1"/>
    <property type="molecule type" value="Genomic_DNA"/>
</dbReference>
<dbReference type="SUPFAM" id="SSF52091">
    <property type="entry name" value="SpoIIaa-like"/>
    <property type="match status" value="1"/>
</dbReference>
<dbReference type="STRING" id="65700.SY86_21140"/>
<dbReference type="PANTHER" id="PTHR35849">
    <property type="entry name" value="BLR2341 PROTEIN"/>
    <property type="match status" value="1"/>
</dbReference>
<dbReference type="Pfam" id="PF13466">
    <property type="entry name" value="STAS_2"/>
    <property type="match status" value="1"/>
</dbReference>
<evidence type="ECO:0000259" key="1">
    <source>
        <dbReference type="PROSITE" id="PS50801"/>
    </source>
</evidence>
<accession>A0A0M2KK09</accession>